<dbReference type="PANTHER" id="PTHR11647">
    <property type="entry name" value="HYDRANTOINASE/DIHYDROPYRIMIDINASE FAMILY MEMBER"/>
    <property type="match status" value="1"/>
</dbReference>
<feature type="binding site" evidence="4">
    <location>
        <position position="61"/>
    </location>
    <ligand>
        <name>Zn(2+)</name>
        <dbReference type="ChEBI" id="CHEBI:29105"/>
        <label>1</label>
        <note>catalytic</note>
    </ligand>
</feature>
<dbReference type="RefSeq" id="WP_087581589.1">
    <property type="nucleotide sequence ID" value="NZ_NDYQ01000007.1"/>
</dbReference>
<reference evidence="7 8" key="1">
    <citation type="submission" date="2017-04" db="EMBL/GenBank/DDBJ databases">
        <title>Complete genome of Campylobacter concisus ATCC 33237T and draft genomes for an additional eight well characterized C. concisus strains.</title>
        <authorList>
            <person name="Cornelius A.J."/>
            <person name="Miller W.G."/>
            <person name="Lastovica A.J."/>
            <person name="On S.L."/>
            <person name="French N.P."/>
            <person name="Vandenberg O."/>
            <person name="Biggs P.J."/>
        </authorList>
    </citation>
    <scope>NUCLEOTIDE SEQUENCE [LARGE SCALE GENOMIC DNA]</scope>
    <source>
        <strain evidence="7 8">Lasto127.99</strain>
    </source>
</reference>
<feature type="domain" description="Amidohydrolase-related" evidence="6">
    <location>
        <begin position="51"/>
        <end position="363"/>
    </location>
</feature>
<feature type="binding site" evidence="4">
    <location>
        <position position="221"/>
    </location>
    <ligand>
        <name>Zn(2+)</name>
        <dbReference type="ChEBI" id="CHEBI:29105"/>
        <label>2</label>
        <note>catalytic</note>
    </ligand>
</feature>
<protein>
    <recommendedName>
        <fullName evidence="1">Isoaspartyl dipeptidase</fullName>
        <ecNumber evidence="1">3.4.19.-</ecNumber>
    </recommendedName>
</protein>
<evidence type="ECO:0000256" key="1">
    <source>
        <dbReference type="PIRNR" id="PIRNR001238"/>
    </source>
</evidence>
<dbReference type="Pfam" id="PF01979">
    <property type="entry name" value="Amidohydro_1"/>
    <property type="match status" value="1"/>
</dbReference>
<feature type="binding site" evidence="4">
    <location>
        <position position="59"/>
    </location>
    <ligand>
        <name>Zn(2+)</name>
        <dbReference type="ChEBI" id="CHEBI:29105"/>
        <label>1</label>
        <note>catalytic</note>
    </ligand>
</feature>
<dbReference type="PIRSF" id="PIRSF001238">
    <property type="entry name" value="IadA"/>
    <property type="match status" value="1"/>
</dbReference>
<dbReference type="GO" id="GO:0008798">
    <property type="term" value="F:beta-aspartyl-peptidase activity"/>
    <property type="evidence" value="ECO:0007669"/>
    <property type="project" value="InterPro"/>
</dbReference>
<feature type="active site" description="Proton acceptor" evidence="2">
    <location>
        <position position="276"/>
    </location>
</feature>
<keyword evidence="1" id="KW-0378">Hydrolase</keyword>
<accession>A0A1Y5NDD0</accession>
<evidence type="ECO:0000256" key="2">
    <source>
        <dbReference type="PIRSR" id="PIRSR001238-1"/>
    </source>
</evidence>
<evidence type="ECO:0000313" key="7">
    <source>
        <dbReference type="EMBL" id="OUT17474.1"/>
    </source>
</evidence>
<feature type="binding site" description="via carbamate group" evidence="4">
    <location>
        <position position="153"/>
    </location>
    <ligand>
        <name>Zn(2+)</name>
        <dbReference type="ChEBI" id="CHEBI:29105"/>
        <label>2</label>
        <note>catalytic</note>
    </ligand>
</feature>
<organism evidence="7 8">
    <name type="scientific">Campylobacter concisus</name>
    <dbReference type="NCBI Taxonomy" id="199"/>
    <lineage>
        <taxon>Bacteria</taxon>
        <taxon>Pseudomonadati</taxon>
        <taxon>Campylobacterota</taxon>
        <taxon>Epsilonproteobacteria</taxon>
        <taxon>Campylobacterales</taxon>
        <taxon>Campylobacteraceae</taxon>
        <taxon>Campylobacter</taxon>
    </lineage>
</organism>
<comment type="caution">
    <text evidence="7">The sequence shown here is derived from an EMBL/GenBank/DDBJ whole genome shotgun (WGS) entry which is preliminary data.</text>
</comment>
<name>A0A1Y5NDD0_9BACT</name>
<comment type="PTM">
    <text evidence="5">Carbamylation allows a single lysine to coordinate two zinc ions.</text>
</comment>
<keyword evidence="1 4" id="KW-0479">Metal-binding</keyword>
<dbReference type="SUPFAM" id="SSF51556">
    <property type="entry name" value="Metallo-dependent hydrolases"/>
    <property type="match status" value="1"/>
</dbReference>
<dbReference type="EC" id="3.4.19.-" evidence="1"/>
<feature type="binding site" evidence="3">
    <location>
        <position position="280"/>
    </location>
    <ligand>
        <name>substrate</name>
    </ligand>
</feature>
<comment type="similarity">
    <text evidence="1">Belongs to the peptidase M38 family.</text>
</comment>
<comment type="PTM">
    <text evidence="1">Carboxylation allows a single lysine to coordinate two zinc ions.</text>
</comment>
<dbReference type="SUPFAM" id="SSF51338">
    <property type="entry name" value="Composite domain of metallo-dependent hydrolases"/>
    <property type="match status" value="1"/>
</dbReference>
<dbReference type="InterPro" id="IPR032466">
    <property type="entry name" value="Metal_Hydrolase"/>
</dbReference>
<dbReference type="Gene3D" id="2.30.40.10">
    <property type="entry name" value="Urease, subunit C, domain 1"/>
    <property type="match status" value="1"/>
</dbReference>
<gene>
    <name evidence="7" type="ORF">B9N60_05360</name>
</gene>
<feature type="binding site" evidence="3">
    <location>
        <position position="97"/>
    </location>
    <ligand>
        <name>substrate</name>
    </ligand>
</feature>
<proteinExistence type="inferred from homology"/>
<dbReference type="NCBIfam" id="TIGR01975">
    <property type="entry name" value="isoAsp_dipep"/>
    <property type="match status" value="1"/>
</dbReference>
<feature type="binding site" evidence="3">
    <location>
        <begin position="66"/>
        <end position="68"/>
    </location>
    <ligand>
        <name>substrate</name>
    </ligand>
</feature>
<dbReference type="GO" id="GO:0016810">
    <property type="term" value="F:hydrolase activity, acting on carbon-nitrogen (but not peptide) bonds"/>
    <property type="evidence" value="ECO:0007669"/>
    <property type="project" value="InterPro"/>
</dbReference>
<dbReference type="GO" id="GO:0008237">
    <property type="term" value="F:metallopeptidase activity"/>
    <property type="evidence" value="ECO:0007669"/>
    <property type="project" value="UniProtKB-KW"/>
</dbReference>
<comment type="subcellular location">
    <subcellularLocation>
        <location evidence="1">Cytoplasm</location>
    </subcellularLocation>
</comment>
<feature type="binding site" evidence="4">
    <location>
        <position position="192"/>
    </location>
    <ligand>
        <name>Zn(2+)</name>
        <dbReference type="ChEBI" id="CHEBI:29105"/>
        <label>2</label>
        <note>catalytic</note>
    </ligand>
</feature>
<feature type="binding site" description="via carbamate group" evidence="4">
    <location>
        <position position="153"/>
    </location>
    <ligand>
        <name>Zn(2+)</name>
        <dbReference type="ChEBI" id="CHEBI:29105"/>
        <label>1</label>
        <note>catalytic</note>
    </ligand>
</feature>
<sequence length="380" mass="41182">MLLLKNANLYTPKFLGKRDVLVGGGKILAIGEGLSFSVEGLSVYDLKGKVLAPGLIDQHVHITGGGGEAGYHSRTPEITLSQIVKYGTTTLVGVLGTDGVTRSLENIYSKAKALEFEGISTFIHTGSYASPCVTFTGDIAKDLILIDKVIGVKIALTDNRGSYVSKEELIKILSKIRIGGMVSKKGGVLHMHMGGLSEKFDNVFKVIKDYEFPVHYFSPTHCARTKDLFNEALKFQKIGGNVDITSGGSKFAPLHEVVAYGLENGLNLERLTMSSDGNGSVPKFNENGELVGYGCASCASNLEVLQALVRNKILNIEDTLALMSKNVARYLNLNQKGEIKVGNDADLCVFDEELNLYDVIAKGEFCVKDEKVVKKGFFEN</sequence>
<keyword evidence="1" id="KW-0482">Metalloprotease</keyword>
<evidence type="ECO:0000256" key="3">
    <source>
        <dbReference type="PIRSR" id="PIRSR001238-2"/>
    </source>
</evidence>
<feature type="modified residue" description="N6-carboxylysine" evidence="5">
    <location>
        <position position="153"/>
    </location>
</feature>
<keyword evidence="1 4" id="KW-0862">Zinc</keyword>
<evidence type="ECO:0000313" key="8">
    <source>
        <dbReference type="Proteomes" id="UP000195893"/>
    </source>
</evidence>
<keyword evidence="1" id="KW-0645">Protease</keyword>
<dbReference type="Gene3D" id="3.20.20.140">
    <property type="entry name" value="Metal-dependent hydrolases"/>
    <property type="match status" value="1"/>
</dbReference>
<feature type="binding site" evidence="4">
    <location>
        <position position="276"/>
    </location>
    <ligand>
        <name>Zn(2+)</name>
        <dbReference type="ChEBI" id="CHEBI:29105"/>
        <label>1</label>
        <note>catalytic</note>
    </ligand>
</feature>
<dbReference type="AlphaFoldDB" id="A0A1Y5NDD0"/>
<dbReference type="InterPro" id="IPR050378">
    <property type="entry name" value="Metallo-dep_Hydrolases_sf"/>
</dbReference>
<evidence type="ECO:0000259" key="6">
    <source>
        <dbReference type="Pfam" id="PF01979"/>
    </source>
</evidence>
<dbReference type="Proteomes" id="UP000195893">
    <property type="component" value="Unassembled WGS sequence"/>
</dbReference>
<dbReference type="GO" id="GO:0006508">
    <property type="term" value="P:proteolysis"/>
    <property type="evidence" value="ECO:0007669"/>
    <property type="project" value="UniProtKB-KW"/>
</dbReference>
<dbReference type="GO" id="GO:0005737">
    <property type="term" value="C:cytoplasm"/>
    <property type="evidence" value="ECO:0007669"/>
    <property type="project" value="UniProtKB-SubCell"/>
</dbReference>
<evidence type="ECO:0000256" key="4">
    <source>
        <dbReference type="PIRSR" id="PIRSR001238-3"/>
    </source>
</evidence>
<dbReference type="InterPro" id="IPR006680">
    <property type="entry name" value="Amidohydro-rel"/>
</dbReference>
<comment type="function">
    <text evidence="1">Catalyzes the hydrolytic cleavage of a subset of L-isoaspartyl (L-beta-aspartyl) dipeptides. Used to degrade proteins damaged by L-isoaspartyl residues formation.</text>
</comment>
<dbReference type="EMBL" id="NDYQ01000007">
    <property type="protein sequence ID" value="OUT17474.1"/>
    <property type="molecule type" value="Genomic_DNA"/>
</dbReference>
<comment type="cofactor">
    <cofactor evidence="1 4">
        <name>Zn(2+)</name>
        <dbReference type="ChEBI" id="CHEBI:29105"/>
    </cofactor>
    <text evidence="1 4">Binds 2 Zn(2+) ions per subunit.</text>
</comment>
<dbReference type="GO" id="GO:0046872">
    <property type="term" value="F:metal ion binding"/>
    <property type="evidence" value="ECO:0007669"/>
    <property type="project" value="UniProtKB-KW"/>
</dbReference>
<feature type="binding site" evidence="3">
    <location>
        <position position="160"/>
    </location>
    <ligand>
        <name>substrate</name>
    </ligand>
</feature>
<dbReference type="InterPro" id="IPR010229">
    <property type="entry name" value="Pept_M38_dipep"/>
</dbReference>
<feature type="binding site" evidence="3">
    <location>
        <position position="224"/>
    </location>
    <ligand>
        <name>substrate</name>
    </ligand>
</feature>
<dbReference type="PANTHER" id="PTHR11647:SF1">
    <property type="entry name" value="COLLAPSIN RESPONSE MEDIATOR PROTEIN"/>
    <property type="match status" value="1"/>
</dbReference>
<feature type="binding site" evidence="3">
    <location>
        <position position="128"/>
    </location>
    <ligand>
        <name>substrate</name>
    </ligand>
</feature>
<dbReference type="InterPro" id="IPR011059">
    <property type="entry name" value="Metal-dep_hydrolase_composite"/>
</dbReference>
<evidence type="ECO:0000256" key="5">
    <source>
        <dbReference type="PIRSR" id="PIRSR001238-50"/>
    </source>
</evidence>